<keyword evidence="3 8" id="KW-0349">Heme</keyword>
<gene>
    <name evidence="11" type="primary">LOC119645257</name>
</gene>
<sequence>MRRLLQQQTRKLQREELFSTETGKIVGGFAKPYNDIPGPKGPLSLGNIFNYLPIVGSYSWLELHKASRDKYDKYGVIVKETMIPSEDIVWLYDPRDIATLLNEKDYPLRRSHLALAKYRKDRPHIYRSAGLLPTNGSEWWRLRSELQKEISAPKSVRSFLPDVDEVTKEFLHYLPKNQSFDALPKISRLNLELTCLITFGERLDSFVAVEQLPNSRSSRLMLAAETTNSLILPTDQGFKLWHYFKTPSYIKLSKSQEYMESVAIDLVSQKLCFFKESGAGSPSTLRRTSLIEEYLKNPNLDLSDVVGMAADLLLAGIDTTSYTTAFALYYIAKNPQVQQKLYEECEKVLTNQTSPLEGDVLNTGVPYARALMKEVFRLNPISVGVGRILQRNLILGGYHVPKGTVVVTQNLVACRLESNFKDALKFRPERWLDHPRSSMNPYLVLPFGHGMRACIARRLAEQNILVFLIRLIRNYEIMWKGNDAEMDIKTLLINKPSLPVDIELKERS</sequence>
<dbReference type="GO" id="GO:0005506">
    <property type="term" value="F:iron ion binding"/>
    <property type="evidence" value="ECO:0007669"/>
    <property type="project" value="InterPro"/>
</dbReference>
<dbReference type="SUPFAM" id="SSF48264">
    <property type="entry name" value="Cytochrome P450"/>
    <property type="match status" value="1"/>
</dbReference>
<dbReference type="GO" id="GO:0004497">
    <property type="term" value="F:monooxygenase activity"/>
    <property type="evidence" value="ECO:0007669"/>
    <property type="project" value="UniProtKB-KW"/>
</dbReference>
<evidence type="ECO:0000256" key="5">
    <source>
        <dbReference type="ARBA" id="ARBA00023002"/>
    </source>
</evidence>
<dbReference type="AlphaFoldDB" id="A0A9C6E267"/>
<evidence type="ECO:0000256" key="3">
    <source>
        <dbReference type="ARBA" id="ARBA00022617"/>
    </source>
</evidence>
<dbReference type="PRINTS" id="PR00463">
    <property type="entry name" value="EP450I"/>
</dbReference>
<comment type="similarity">
    <text evidence="2 9">Belongs to the cytochrome P450 family.</text>
</comment>
<proteinExistence type="inferred from homology"/>
<dbReference type="PANTHER" id="PTHR24279:SF120">
    <property type="entry name" value="CYTOCHROME P450"/>
    <property type="match status" value="1"/>
</dbReference>
<dbReference type="Gene3D" id="1.10.630.10">
    <property type="entry name" value="Cytochrome P450"/>
    <property type="match status" value="1"/>
</dbReference>
<dbReference type="FunFam" id="1.10.630.10:FF:000006">
    <property type="entry name" value="Cytochrome P450 302a1, mitochondrial"/>
    <property type="match status" value="1"/>
</dbReference>
<evidence type="ECO:0000256" key="7">
    <source>
        <dbReference type="ARBA" id="ARBA00023033"/>
    </source>
</evidence>
<organism evidence="10 11">
    <name type="scientific">Glossina fuscipes</name>
    <dbReference type="NCBI Taxonomy" id="7396"/>
    <lineage>
        <taxon>Eukaryota</taxon>
        <taxon>Metazoa</taxon>
        <taxon>Ecdysozoa</taxon>
        <taxon>Arthropoda</taxon>
        <taxon>Hexapoda</taxon>
        <taxon>Insecta</taxon>
        <taxon>Pterygota</taxon>
        <taxon>Neoptera</taxon>
        <taxon>Endopterygota</taxon>
        <taxon>Diptera</taxon>
        <taxon>Brachycera</taxon>
        <taxon>Muscomorpha</taxon>
        <taxon>Hippoboscoidea</taxon>
        <taxon>Glossinidae</taxon>
        <taxon>Glossina</taxon>
    </lineage>
</organism>
<reference evidence="11" key="1">
    <citation type="submission" date="2025-08" db="UniProtKB">
        <authorList>
            <consortium name="RefSeq"/>
        </authorList>
    </citation>
    <scope>IDENTIFICATION</scope>
    <source>
        <tissue evidence="11">Whole body pupa</tissue>
    </source>
</reference>
<dbReference type="GeneID" id="119645257"/>
<evidence type="ECO:0000313" key="11">
    <source>
        <dbReference type="RefSeq" id="XP_037901295.1"/>
    </source>
</evidence>
<dbReference type="GO" id="GO:0016705">
    <property type="term" value="F:oxidoreductase activity, acting on paired donors, with incorporation or reduction of molecular oxygen"/>
    <property type="evidence" value="ECO:0007669"/>
    <property type="project" value="InterPro"/>
</dbReference>
<keyword evidence="5 9" id="KW-0560">Oxidoreductase</keyword>
<accession>A0A9C6E267</accession>
<name>A0A9C6E267_9MUSC</name>
<dbReference type="PANTHER" id="PTHR24279">
    <property type="entry name" value="CYTOCHROME P450"/>
    <property type="match status" value="1"/>
</dbReference>
<dbReference type="RefSeq" id="XP_037901295.1">
    <property type="nucleotide sequence ID" value="XM_038045367.1"/>
</dbReference>
<dbReference type="Pfam" id="PF00067">
    <property type="entry name" value="p450"/>
    <property type="match status" value="1"/>
</dbReference>
<dbReference type="PRINTS" id="PR00385">
    <property type="entry name" value="P450"/>
</dbReference>
<dbReference type="InterPro" id="IPR017972">
    <property type="entry name" value="Cyt_P450_CS"/>
</dbReference>
<evidence type="ECO:0000313" key="10">
    <source>
        <dbReference type="Proteomes" id="UP000092443"/>
    </source>
</evidence>
<dbReference type="PROSITE" id="PS00086">
    <property type="entry name" value="CYTOCHROME_P450"/>
    <property type="match status" value="1"/>
</dbReference>
<comment type="cofactor">
    <cofactor evidence="1 8">
        <name>heme</name>
        <dbReference type="ChEBI" id="CHEBI:30413"/>
    </cofactor>
</comment>
<evidence type="ECO:0000256" key="9">
    <source>
        <dbReference type="RuleBase" id="RU000461"/>
    </source>
</evidence>
<keyword evidence="10" id="KW-1185">Reference proteome</keyword>
<evidence type="ECO:0000256" key="4">
    <source>
        <dbReference type="ARBA" id="ARBA00022723"/>
    </source>
</evidence>
<keyword evidence="4 8" id="KW-0479">Metal-binding</keyword>
<evidence type="ECO:0000256" key="1">
    <source>
        <dbReference type="ARBA" id="ARBA00001971"/>
    </source>
</evidence>
<dbReference type="InterPro" id="IPR050479">
    <property type="entry name" value="CYP11_CYP27_families"/>
</dbReference>
<dbReference type="Proteomes" id="UP000092443">
    <property type="component" value="Unplaced"/>
</dbReference>
<dbReference type="GO" id="GO:0020037">
    <property type="term" value="F:heme binding"/>
    <property type="evidence" value="ECO:0007669"/>
    <property type="project" value="InterPro"/>
</dbReference>
<evidence type="ECO:0000256" key="6">
    <source>
        <dbReference type="ARBA" id="ARBA00023004"/>
    </source>
</evidence>
<evidence type="ECO:0000256" key="2">
    <source>
        <dbReference type="ARBA" id="ARBA00010617"/>
    </source>
</evidence>
<dbReference type="InterPro" id="IPR002401">
    <property type="entry name" value="Cyt_P450_E_grp-I"/>
</dbReference>
<dbReference type="InterPro" id="IPR001128">
    <property type="entry name" value="Cyt_P450"/>
</dbReference>
<dbReference type="KEGG" id="gfs:119645257"/>
<evidence type="ECO:0000256" key="8">
    <source>
        <dbReference type="PIRSR" id="PIRSR602401-1"/>
    </source>
</evidence>
<keyword evidence="7 9" id="KW-0503">Monooxygenase</keyword>
<feature type="binding site" description="axial binding residue" evidence="8">
    <location>
        <position position="454"/>
    </location>
    <ligand>
        <name>heme</name>
        <dbReference type="ChEBI" id="CHEBI:30413"/>
    </ligand>
    <ligandPart>
        <name>Fe</name>
        <dbReference type="ChEBI" id="CHEBI:18248"/>
    </ligandPart>
</feature>
<dbReference type="InterPro" id="IPR036396">
    <property type="entry name" value="Cyt_P450_sf"/>
</dbReference>
<keyword evidence="6 8" id="KW-0408">Iron</keyword>
<protein>
    <submittedName>
        <fullName evidence="11">Cytochrome P450 302a1, mitochondrial</fullName>
    </submittedName>
</protein>
<dbReference type="CDD" id="cd11054">
    <property type="entry name" value="CYP24A1-like"/>
    <property type="match status" value="1"/>
</dbReference>